<dbReference type="PANTHER" id="PTHR46889">
    <property type="entry name" value="TRANSPOSASE INSF FOR INSERTION SEQUENCE IS3B-RELATED"/>
    <property type="match status" value="1"/>
</dbReference>
<accession>F5RK91</accession>
<dbReference type="GO" id="GO:0015074">
    <property type="term" value="P:DNA integration"/>
    <property type="evidence" value="ECO:0007669"/>
    <property type="project" value="InterPro"/>
</dbReference>
<evidence type="ECO:0000313" key="3">
    <source>
        <dbReference type="Proteomes" id="UP000004067"/>
    </source>
</evidence>
<dbReference type="STRING" id="888060.HMPREF9081_0676"/>
<protein>
    <recommendedName>
        <fullName evidence="1">Integrase catalytic domain-containing protein</fullName>
    </recommendedName>
</protein>
<dbReference type="EMBL" id="AFHQ01000024">
    <property type="protein sequence ID" value="EGK61091.1"/>
    <property type="molecule type" value="Genomic_DNA"/>
</dbReference>
<reference evidence="2 3" key="1">
    <citation type="submission" date="2011-04" db="EMBL/GenBank/DDBJ databases">
        <authorList>
            <person name="Muzny D."/>
            <person name="Qin X."/>
            <person name="Deng J."/>
            <person name="Jiang H."/>
            <person name="Liu Y."/>
            <person name="Qu J."/>
            <person name="Song X.-Z."/>
            <person name="Zhang L."/>
            <person name="Thornton R."/>
            <person name="Coyle M."/>
            <person name="Francisco L."/>
            <person name="Jackson L."/>
            <person name="Javaid M."/>
            <person name="Korchina V."/>
            <person name="Kovar C."/>
            <person name="Mata R."/>
            <person name="Mathew T."/>
            <person name="Ngo R."/>
            <person name="Nguyen L."/>
            <person name="Nguyen N."/>
            <person name="Okwuonu G."/>
            <person name="Ongeri F."/>
            <person name="Pham C."/>
            <person name="Simmons D."/>
            <person name="Wilczek-Boney K."/>
            <person name="Hale W."/>
            <person name="Jakkamsetti A."/>
            <person name="Pham P."/>
            <person name="Ruth R."/>
            <person name="San Lucas F."/>
            <person name="Warren J."/>
            <person name="Zhang J."/>
            <person name="Zhao Z."/>
            <person name="Zhou C."/>
            <person name="Zhu D."/>
            <person name="Lee S."/>
            <person name="Bess C."/>
            <person name="Blankenburg K."/>
            <person name="Forbes L."/>
            <person name="Fu Q."/>
            <person name="Gubbala S."/>
            <person name="Hirani K."/>
            <person name="Jayaseelan J.C."/>
            <person name="Lara F."/>
            <person name="Munidasa M."/>
            <person name="Palculict T."/>
            <person name="Patil S."/>
            <person name="Pu L.-L."/>
            <person name="Saada N."/>
            <person name="Tang L."/>
            <person name="Weissenberger G."/>
            <person name="Zhu Y."/>
            <person name="Hemphill L."/>
            <person name="Shang Y."/>
            <person name="Youmans B."/>
            <person name="Ayvaz T."/>
            <person name="Ross M."/>
            <person name="Santibanez J."/>
            <person name="Aqrawi P."/>
            <person name="Gross S."/>
            <person name="Joshi V."/>
            <person name="Fowler G."/>
            <person name="Nazareth L."/>
            <person name="Reid J."/>
            <person name="Worley K."/>
            <person name="Petrosino J."/>
            <person name="Highlander S."/>
            <person name="Gibbs R."/>
        </authorList>
    </citation>
    <scope>NUCLEOTIDE SEQUENCE [LARGE SCALE GENOMIC DNA]</scope>
    <source>
        <strain evidence="2 3">DSM 2778</strain>
    </source>
</reference>
<sequence>MTFWKKQAFFRREPSEVNKNERMKFIAFKTADGAHKGNISFYCRLLHVTRQGFYQYLVSKDRPWKYQELADAMMQIHATDECNDTYGRIRMYQALKSKQPEGIHVPSERTVYRIMEEIGLSHRPNHKPNGITKADRQAQMSEDLLHRDFHADTPLSKCVTDMTEIPACDGKLYVSALFDCYDAGVLGLSMDTHMKASLCVQMLDNAMISYPMLRGAILHSDRGSQYTSQLYREAIKNYGIRQSMNSAGGRCHDNARCESLWARMKSELLYGRYDTKKMTTEELKVLVWRYFMSYWNNRRICSTNGGLPPMVKRRQFYDSIAATT</sequence>
<dbReference type="HOGENOM" id="CLU_027402_4_2_9"/>
<evidence type="ECO:0000313" key="2">
    <source>
        <dbReference type="EMBL" id="EGK61091.1"/>
    </source>
</evidence>
<dbReference type="InterPro" id="IPR001584">
    <property type="entry name" value="Integrase_cat-core"/>
</dbReference>
<dbReference type="InterPro" id="IPR036397">
    <property type="entry name" value="RNaseH_sf"/>
</dbReference>
<dbReference type="Gene3D" id="3.30.420.10">
    <property type="entry name" value="Ribonuclease H-like superfamily/Ribonuclease H"/>
    <property type="match status" value="1"/>
</dbReference>
<gene>
    <name evidence="2" type="ORF">HMPREF9081_0676</name>
</gene>
<dbReference type="AlphaFoldDB" id="F5RK91"/>
<proteinExistence type="predicted"/>
<name>F5RK91_9FIRM</name>
<dbReference type="InterPro" id="IPR012337">
    <property type="entry name" value="RNaseH-like_sf"/>
</dbReference>
<dbReference type="eggNOG" id="COG2801">
    <property type="taxonomic scope" value="Bacteria"/>
</dbReference>
<evidence type="ECO:0000259" key="1">
    <source>
        <dbReference type="PROSITE" id="PS50994"/>
    </source>
</evidence>
<dbReference type="PANTHER" id="PTHR46889:SF5">
    <property type="entry name" value="INTEGRASE PROTEIN"/>
    <property type="match status" value="1"/>
</dbReference>
<organism evidence="2 3">
    <name type="scientific">Centipeda periodontii DSM 2778</name>
    <dbReference type="NCBI Taxonomy" id="888060"/>
    <lineage>
        <taxon>Bacteria</taxon>
        <taxon>Bacillati</taxon>
        <taxon>Bacillota</taxon>
        <taxon>Negativicutes</taxon>
        <taxon>Selenomonadales</taxon>
        <taxon>Selenomonadaceae</taxon>
        <taxon>Centipeda</taxon>
    </lineage>
</organism>
<comment type="caution">
    <text evidence="2">The sequence shown here is derived from an EMBL/GenBank/DDBJ whole genome shotgun (WGS) entry which is preliminary data.</text>
</comment>
<dbReference type="Proteomes" id="UP000004067">
    <property type="component" value="Unassembled WGS sequence"/>
</dbReference>
<dbReference type="InterPro" id="IPR050900">
    <property type="entry name" value="Transposase_IS3/IS150/IS904"/>
</dbReference>
<feature type="domain" description="Integrase catalytic" evidence="1">
    <location>
        <begin position="150"/>
        <end position="316"/>
    </location>
</feature>
<dbReference type="SUPFAM" id="SSF53098">
    <property type="entry name" value="Ribonuclease H-like"/>
    <property type="match status" value="1"/>
</dbReference>
<dbReference type="PROSITE" id="PS50994">
    <property type="entry name" value="INTEGRASE"/>
    <property type="match status" value="1"/>
</dbReference>
<dbReference type="InterPro" id="IPR048020">
    <property type="entry name" value="Transpos_IS3"/>
</dbReference>
<dbReference type="Pfam" id="PF00665">
    <property type="entry name" value="rve"/>
    <property type="match status" value="1"/>
</dbReference>
<dbReference type="NCBIfam" id="NF033516">
    <property type="entry name" value="transpos_IS3"/>
    <property type="match status" value="1"/>
</dbReference>
<keyword evidence="3" id="KW-1185">Reference proteome</keyword>
<dbReference type="GO" id="GO:0003676">
    <property type="term" value="F:nucleic acid binding"/>
    <property type="evidence" value="ECO:0007669"/>
    <property type="project" value="InterPro"/>
</dbReference>